<protein>
    <submittedName>
        <fullName evidence="4">Chromosome-partitioning protein Spo0J</fullName>
    </submittedName>
</protein>
<evidence type="ECO:0000256" key="1">
    <source>
        <dbReference type="ARBA" id="ARBA00006295"/>
    </source>
</evidence>
<comment type="similarity">
    <text evidence="1">Belongs to the ParB family.</text>
</comment>
<proteinExistence type="inferred from homology"/>
<reference evidence="4 5" key="1">
    <citation type="submission" date="2015-05" db="EMBL/GenBank/DDBJ databases">
        <authorList>
            <person name="Rovetto F."/>
            <person name="Cocolin L."/>
            <person name="Illeghems K."/>
            <person name="Van Nieuwerburgh F."/>
            <person name="Houf K."/>
        </authorList>
    </citation>
    <scope>NUCLEOTIDE SEQUENCE [LARGE SCALE GENOMIC DNA]</scope>
    <source>
        <strain evidence="4 5">117434</strain>
    </source>
</reference>
<keyword evidence="2" id="KW-0159">Chromosome partition</keyword>
<evidence type="ECO:0000256" key="2">
    <source>
        <dbReference type="ARBA" id="ARBA00022829"/>
    </source>
</evidence>
<accession>A0ABX2YAP0</accession>
<dbReference type="InterPro" id="IPR004437">
    <property type="entry name" value="ParB/RepB/Spo0J"/>
</dbReference>
<dbReference type="InterPro" id="IPR003115">
    <property type="entry name" value="ParB_N"/>
</dbReference>
<dbReference type="SMART" id="SM00470">
    <property type="entry name" value="ParB"/>
    <property type="match status" value="1"/>
</dbReference>
<dbReference type="Pfam" id="PF02195">
    <property type="entry name" value="ParB_N"/>
    <property type="match status" value="1"/>
</dbReference>
<dbReference type="InterPro" id="IPR041468">
    <property type="entry name" value="HTH_ParB/Spo0J"/>
</dbReference>
<evidence type="ECO:0000313" key="5">
    <source>
        <dbReference type="Proteomes" id="UP000093159"/>
    </source>
</evidence>
<dbReference type="InterPro" id="IPR036086">
    <property type="entry name" value="ParB/Sulfiredoxin_sf"/>
</dbReference>
<feature type="domain" description="ParB-like N-terminal" evidence="3">
    <location>
        <begin position="33"/>
        <end position="123"/>
    </location>
</feature>
<keyword evidence="5" id="KW-1185">Reference proteome</keyword>
<evidence type="ECO:0000313" key="4">
    <source>
        <dbReference type="EMBL" id="OCL89611.1"/>
    </source>
</evidence>
<dbReference type="Gene3D" id="1.10.10.2830">
    <property type="match status" value="1"/>
</dbReference>
<dbReference type="PANTHER" id="PTHR33375:SF1">
    <property type="entry name" value="CHROMOSOME-PARTITIONING PROTEIN PARB-RELATED"/>
    <property type="match status" value="1"/>
</dbReference>
<comment type="caution">
    <text evidence="4">The sequence shown here is derived from an EMBL/GenBank/DDBJ whole genome shotgun (WGS) entry which is preliminary data.</text>
</comment>
<dbReference type="InterPro" id="IPR050336">
    <property type="entry name" value="Chromosome_partition/occlusion"/>
</dbReference>
<sequence length="293" mass="33649">MSNNKPLSKLEQIKLAAAAQSSKNIAQANVKESKLKVSEIKVNPFQPRKYFDEEKLKELAESIKENGLIQAITVAQINDELILIAGERRLRAHQLAGIEYIDANLLYNITDEKLRELSLIENLQREDLSLIEEAIAFRKLNEEHNKTYRDIALLSGKSKTTIADIINLSNFNEECQTLIQENKLKNTAILNAILKCEPSEHHELILRLIDNDLTYKEIKDMLLNKEDNEDVKKPIKSDGVINKVYPFELQKIEGVDIQSKKNKLKIEIDIKKFNLDDSKSIEKYIKEIISKIL</sequence>
<dbReference type="PANTHER" id="PTHR33375">
    <property type="entry name" value="CHROMOSOME-PARTITIONING PROTEIN PARB-RELATED"/>
    <property type="match status" value="1"/>
</dbReference>
<dbReference type="RefSeq" id="WP_066180016.1">
    <property type="nucleotide sequence ID" value="NZ_LDIR01000007.1"/>
</dbReference>
<gene>
    <name evidence="4" type="primary">spo0C_2</name>
    <name evidence="4" type="ORF">AAX28_02023</name>
</gene>
<organism evidence="4 5">
    <name type="scientific">Arcobacter porcinus</name>
    <dbReference type="NCBI Taxonomy" id="1935204"/>
    <lineage>
        <taxon>Bacteria</taxon>
        <taxon>Pseudomonadati</taxon>
        <taxon>Campylobacterota</taxon>
        <taxon>Epsilonproteobacteria</taxon>
        <taxon>Campylobacterales</taxon>
        <taxon>Arcobacteraceae</taxon>
        <taxon>Arcobacter</taxon>
    </lineage>
</organism>
<dbReference type="SUPFAM" id="SSF110849">
    <property type="entry name" value="ParB/Sulfiredoxin"/>
    <property type="match status" value="1"/>
</dbReference>
<dbReference type="NCBIfam" id="TIGR00180">
    <property type="entry name" value="parB_part"/>
    <property type="match status" value="1"/>
</dbReference>
<dbReference type="Pfam" id="PF17762">
    <property type="entry name" value="HTH_ParB"/>
    <property type="match status" value="1"/>
</dbReference>
<dbReference type="Proteomes" id="UP000093159">
    <property type="component" value="Unassembled WGS sequence"/>
</dbReference>
<dbReference type="CDD" id="cd16393">
    <property type="entry name" value="SPO0J_N"/>
    <property type="match status" value="1"/>
</dbReference>
<dbReference type="EMBL" id="LDIR01000007">
    <property type="protein sequence ID" value="OCL89611.1"/>
    <property type="molecule type" value="Genomic_DNA"/>
</dbReference>
<name>A0ABX2YAP0_9BACT</name>
<dbReference type="Gene3D" id="3.90.1530.30">
    <property type="match status" value="1"/>
</dbReference>
<evidence type="ECO:0000259" key="3">
    <source>
        <dbReference type="SMART" id="SM00470"/>
    </source>
</evidence>